<name>S8F0J4_FOMSC</name>
<evidence type="ECO:0000313" key="2">
    <source>
        <dbReference type="Proteomes" id="UP000015241"/>
    </source>
</evidence>
<dbReference type="eggNOG" id="ENOG502SNUP">
    <property type="taxonomic scope" value="Eukaryota"/>
</dbReference>
<dbReference type="Gene3D" id="3.60.130.30">
    <property type="match status" value="1"/>
</dbReference>
<sequence length="346" mass="38050">YRIKGFVARKHAVPPSSSVGIDAESLPAAHGGWVARRTKSAARTYSLGELRELQFQEITWDGSTPKVITDAEDRVIVALAGRPVDDPTWGQAIDAMYNAASVVARQFKGPWNHRRGYYATVGVGVSFGGGQQAPQPLVTRGGVDRAMQAFIADPHVARVVGFVSSCFAFYAPRMYAHYRTTMDSVFHSLPHLSRLFPCSPFPAFNLNLGPQVCTRIHVDCANFPAGWCAVVAFGDFDYTAGGHLILWSLGLVVQFPPGAVILLPSAIVEHGNVPVRDGETRMSFTQYAAGGLFRWVHYGCQTERAVQLNQPETYQRIMDEAPSRWSRLMGLFSHLSELPHDRAMVS</sequence>
<dbReference type="AlphaFoldDB" id="S8F0J4"/>
<gene>
    <name evidence="1" type="ORF">FOMPIDRAFT_1137633</name>
</gene>
<dbReference type="InParanoid" id="S8F0J4"/>
<feature type="non-terminal residue" evidence="1">
    <location>
        <position position="1"/>
    </location>
</feature>
<protein>
    <submittedName>
        <fullName evidence="1">Uncharacterized protein</fullName>
    </submittedName>
</protein>
<evidence type="ECO:0000313" key="1">
    <source>
        <dbReference type="EMBL" id="EPS92549.1"/>
    </source>
</evidence>
<proteinExistence type="predicted"/>
<dbReference type="OrthoDB" id="2797114at2759"/>
<reference evidence="1 2" key="1">
    <citation type="journal article" date="2012" name="Science">
        <title>The Paleozoic origin of enzymatic lignin decomposition reconstructed from 31 fungal genomes.</title>
        <authorList>
            <person name="Floudas D."/>
            <person name="Binder M."/>
            <person name="Riley R."/>
            <person name="Barry K."/>
            <person name="Blanchette R.A."/>
            <person name="Henrissat B."/>
            <person name="Martinez A.T."/>
            <person name="Otillar R."/>
            <person name="Spatafora J.W."/>
            <person name="Yadav J.S."/>
            <person name="Aerts A."/>
            <person name="Benoit I."/>
            <person name="Boyd A."/>
            <person name="Carlson A."/>
            <person name="Copeland A."/>
            <person name="Coutinho P.M."/>
            <person name="de Vries R.P."/>
            <person name="Ferreira P."/>
            <person name="Findley K."/>
            <person name="Foster B."/>
            <person name="Gaskell J."/>
            <person name="Glotzer D."/>
            <person name="Gorecki P."/>
            <person name="Heitman J."/>
            <person name="Hesse C."/>
            <person name="Hori C."/>
            <person name="Igarashi K."/>
            <person name="Jurgens J.A."/>
            <person name="Kallen N."/>
            <person name="Kersten P."/>
            <person name="Kohler A."/>
            <person name="Kuees U."/>
            <person name="Kumar T.K.A."/>
            <person name="Kuo A."/>
            <person name="LaButti K."/>
            <person name="Larrondo L.F."/>
            <person name="Lindquist E."/>
            <person name="Ling A."/>
            <person name="Lombard V."/>
            <person name="Lucas S."/>
            <person name="Lundell T."/>
            <person name="Martin R."/>
            <person name="McLaughlin D.J."/>
            <person name="Morgenstern I."/>
            <person name="Morin E."/>
            <person name="Murat C."/>
            <person name="Nagy L.G."/>
            <person name="Nolan M."/>
            <person name="Ohm R.A."/>
            <person name="Patyshakuliyeva A."/>
            <person name="Rokas A."/>
            <person name="Ruiz-Duenas F.J."/>
            <person name="Sabat G."/>
            <person name="Salamov A."/>
            <person name="Samejima M."/>
            <person name="Schmutz J."/>
            <person name="Slot J.C."/>
            <person name="St John F."/>
            <person name="Stenlid J."/>
            <person name="Sun H."/>
            <person name="Sun S."/>
            <person name="Syed K."/>
            <person name="Tsang A."/>
            <person name="Wiebenga A."/>
            <person name="Young D."/>
            <person name="Pisabarro A."/>
            <person name="Eastwood D.C."/>
            <person name="Martin F."/>
            <person name="Cullen D."/>
            <person name="Grigoriev I.V."/>
            <person name="Hibbett D.S."/>
        </authorList>
    </citation>
    <scope>NUCLEOTIDE SEQUENCE</scope>
    <source>
        <strain evidence="2">FP-58527</strain>
    </source>
</reference>
<accession>S8F0J4</accession>
<dbReference type="EMBL" id="KE504488">
    <property type="protein sequence ID" value="EPS92549.1"/>
    <property type="molecule type" value="Genomic_DNA"/>
</dbReference>
<dbReference type="HOGENOM" id="CLU_031314_2_0_1"/>
<dbReference type="Proteomes" id="UP000015241">
    <property type="component" value="Unassembled WGS sequence"/>
</dbReference>
<keyword evidence="2" id="KW-1185">Reference proteome</keyword>
<dbReference type="STRING" id="743788.S8F0J4"/>
<organism evidence="1 2">
    <name type="scientific">Fomitopsis schrenkii</name>
    <name type="common">Brown rot fungus</name>
    <dbReference type="NCBI Taxonomy" id="2126942"/>
    <lineage>
        <taxon>Eukaryota</taxon>
        <taxon>Fungi</taxon>
        <taxon>Dikarya</taxon>
        <taxon>Basidiomycota</taxon>
        <taxon>Agaricomycotina</taxon>
        <taxon>Agaricomycetes</taxon>
        <taxon>Polyporales</taxon>
        <taxon>Fomitopsis</taxon>
    </lineage>
</organism>